<comment type="catalytic activity">
    <reaction evidence="4">
        <text>Couples ATP hydrolysis with the unwinding of duplex DNA by translocating in the 3'-5' direction.</text>
        <dbReference type="EC" id="5.6.2.4"/>
    </reaction>
</comment>
<dbReference type="SUPFAM" id="SSF52540">
    <property type="entry name" value="P-loop containing nucleoside triphosphate hydrolases"/>
    <property type="match status" value="1"/>
</dbReference>
<evidence type="ECO:0000313" key="10">
    <source>
        <dbReference type="Proteomes" id="UP001183176"/>
    </source>
</evidence>
<evidence type="ECO:0000256" key="6">
    <source>
        <dbReference type="ARBA" id="ARBA00044535"/>
    </source>
</evidence>
<dbReference type="InterPro" id="IPR021938">
    <property type="entry name" value="DUF3553"/>
</dbReference>
<evidence type="ECO:0000256" key="7">
    <source>
        <dbReference type="ARBA" id="ARBA00044550"/>
    </source>
</evidence>
<evidence type="ECO:0000256" key="4">
    <source>
        <dbReference type="ARBA" id="ARBA00034617"/>
    </source>
</evidence>
<evidence type="ECO:0000313" key="9">
    <source>
        <dbReference type="EMBL" id="MDT0264183.1"/>
    </source>
</evidence>
<protein>
    <recommendedName>
        <fullName evidence="6">ATP-dependent DNA helicase RecQ</fullName>
        <ecNumber evidence="5">5.6.2.4</ecNumber>
    </recommendedName>
    <alternativeName>
        <fullName evidence="7">DNA 3'-5' helicase RecQ</fullName>
    </alternativeName>
</protein>
<dbReference type="Gene3D" id="3.40.50.300">
    <property type="entry name" value="P-loop containing nucleotide triphosphate hydrolases"/>
    <property type="match status" value="1"/>
</dbReference>
<evidence type="ECO:0000259" key="8">
    <source>
        <dbReference type="PROSITE" id="PS51194"/>
    </source>
</evidence>
<keyword evidence="2" id="KW-0238">DNA-binding</keyword>
<gene>
    <name evidence="9" type="ORF">RM423_22700</name>
</gene>
<dbReference type="InterPro" id="IPR032284">
    <property type="entry name" value="RecQ_Zn-bd"/>
</dbReference>
<proteinExistence type="inferred from homology"/>
<comment type="caution">
    <text evidence="9">The sequence shown here is derived from an EMBL/GenBank/DDBJ whole genome shotgun (WGS) entry which is preliminary data.</text>
</comment>
<dbReference type="Pfam" id="PF16124">
    <property type="entry name" value="RecQ_Zn_bind"/>
    <property type="match status" value="1"/>
</dbReference>
<dbReference type="PROSITE" id="PS51194">
    <property type="entry name" value="HELICASE_CTER"/>
    <property type="match status" value="1"/>
</dbReference>
<feature type="domain" description="Helicase C-terminal" evidence="8">
    <location>
        <begin position="29"/>
        <end position="176"/>
    </location>
</feature>
<keyword evidence="10" id="KW-1185">Reference proteome</keyword>
<dbReference type="PANTHER" id="PTHR13710:SF105">
    <property type="entry name" value="ATP-DEPENDENT DNA HELICASE Q1"/>
    <property type="match status" value="1"/>
</dbReference>
<dbReference type="SMART" id="SM00490">
    <property type="entry name" value="HELICc"/>
    <property type="match status" value="1"/>
</dbReference>
<dbReference type="PANTHER" id="PTHR13710">
    <property type="entry name" value="DNA HELICASE RECQ FAMILY MEMBER"/>
    <property type="match status" value="1"/>
</dbReference>
<evidence type="ECO:0000256" key="1">
    <source>
        <dbReference type="ARBA" id="ARBA00005446"/>
    </source>
</evidence>
<dbReference type="EC" id="5.6.2.4" evidence="5"/>
<dbReference type="InterPro" id="IPR027417">
    <property type="entry name" value="P-loop_NTPase"/>
</dbReference>
<sequence>MIASFDRPNLRLSVERAADEGRKRAAVVDRVAALAAVQRSRPGLVYTASRKDTELYAGQLEQLGLRVAAYHAGMRSADRKAVHDGFLGDAFDVVVATSAFGMGIDKPDVRFVVHASAPASLDSYYQQIGRAGRDGQPADITLFYRPEDLHLQGFLTASHAPEDVLKSVAEALRGRQGPVRAAQVGAVRSGEDGRLEYSDPGLDPGLAVEEAVRLAETHQTLIRSRIEMIRGYAETTGCWRQFLLGYFGEDLRHPCGNCDTCPDGSARDHPSGAKAASPFATNSHVRHRAWGHGVVMSTEQDRLTVLFDEAGYKTLDPAAVESHHLLEHGRSS</sequence>
<evidence type="ECO:0000256" key="5">
    <source>
        <dbReference type="ARBA" id="ARBA00034808"/>
    </source>
</evidence>
<evidence type="ECO:0000256" key="2">
    <source>
        <dbReference type="ARBA" id="ARBA00023125"/>
    </source>
</evidence>
<comment type="similarity">
    <text evidence="1">Belongs to the helicase family. RecQ subfamily.</text>
</comment>
<reference evidence="10" key="1">
    <citation type="submission" date="2023-07" db="EMBL/GenBank/DDBJ databases">
        <title>30 novel species of actinomycetes from the DSMZ collection.</title>
        <authorList>
            <person name="Nouioui I."/>
        </authorList>
    </citation>
    <scope>NUCLEOTIDE SEQUENCE [LARGE SCALE GENOMIC DNA]</scope>
    <source>
        <strain evidence="10">DSM 44399</strain>
    </source>
</reference>
<organism evidence="9 10">
    <name type="scientific">Jatrophihabitans lederbergiae</name>
    <dbReference type="NCBI Taxonomy" id="3075547"/>
    <lineage>
        <taxon>Bacteria</taxon>
        <taxon>Bacillati</taxon>
        <taxon>Actinomycetota</taxon>
        <taxon>Actinomycetes</taxon>
        <taxon>Jatrophihabitantales</taxon>
        <taxon>Jatrophihabitantaceae</taxon>
        <taxon>Jatrophihabitans</taxon>
    </lineage>
</organism>
<dbReference type="Pfam" id="PF00271">
    <property type="entry name" value="Helicase_C"/>
    <property type="match status" value="1"/>
</dbReference>
<accession>A0ABU2JGS9</accession>
<evidence type="ECO:0000256" key="3">
    <source>
        <dbReference type="ARBA" id="ARBA00023235"/>
    </source>
</evidence>
<dbReference type="Pfam" id="PF12073">
    <property type="entry name" value="DUF3553"/>
    <property type="match status" value="1"/>
</dbReference>
<dbReference type="InterPro" id="IPR001650">
    <property type="entry name" value="Helicase_C-like"/>
</dbReference>
<dbReference type="EMBL" id="JAVREH010000075">
    <property type="protein sequence ID" value="MDT0264183.1"/>
    <property type="molecule type" value="Genomic_DNA"/>
</dbReference>
<dbReference type="Proteomes" id="UP001183176">
    <property type="component" value="Unassembled WGS sequence"/>
</dbReference>
<name>A0ABU2JGS9_9ACTN</name>
<keyword evidence="3" id="KW-0413">Isomerase</keyword>